<dbReference type="EMBL" id="VOIR01000015">
    <property type="protein sequence ID" value="KAA6432061.1"/>
    <property type="molecule type" value="Genomic_DNA"/>
</dbReference>
<dbReference type="PRINTS" id="PR00111">
    <property type="entry name" value="ABHYDROLASE"/>
</dbReference>
<dbReference type="InterPro" id="IPR050266">
    <property type="entry name" value="AB_hydrolase_sf"/>
</dbReference>
<dbReference type="SUPFAM" id="SSF53474">
    <property type="entry name" value="alpha/beta-Hydrolases"/>
    <property type="match status" value="1"/>
</dbReference>
<protein>
    <submittedName>
        <fullName evidence="2">Alpha/beta fold hydrolase</fullName>
    </submittedName>
</protein>
<name>A0A5M8QAJ7_9MICO</name>
<keyword evidence="2" id="KW-0378">Hydrolase</keyword>
<evidence type="ECO:0000259" key="1">
    <source>
        <dbReference type="Pfam" id="PF00561"/>
    </source>
</evidence>
<organism evidence="2 3">
    <name type="scientific">Agrococcus sediminis</name>
    <dbReference type="NCBI Taxonomy" id="2599924"/>
    <lineage>
        <taxon>Bacteria</taxon>
        <taxon>Bacillati</taxon>
        <taxon>Actinomycetota</taxon>
        <taxon>Actinomycetes</taxon>
        <taxon>Micrococcales</taxon>
        <taxon>Microbacteriaceae</taxon>
        <taxon>Agrococcus</taxon>
    </lineage>
</organism>
<dbReference type="Proteomes" id="UP000323221">
    <property type="component" value="Unassembled WGS sequence"/>
</dbReference>
<gene>
    <name evidence="2" type="ORF">FQ330_09780</name>
</gene>
<feature type="domain" description="AB hydrolase-1" evidence="1">
    <location>
        <begin position="36"/>
        <end position="149"/>
    </location>
</feature>
<dbReference type="GO" id="GO:0016020">
    <property type="term" value="C:membrane"/>
    <property type="evidence" value="ECO:0007669"/>
    <property type="project" value="TreeGrafter"/>
</dbReference>
<dbReference type="AlphaFoldDB" id="A0A5M8QAJ7"/>
<dbReference type="PANTHER" id="PTHR43798:SF33">
    <property type="entry name" value="HYDROLASE, PUTATIVE (AFU_ORTHOLOGUE AFUA_2G14860)-RELATED"/>
    <property type="match status" value="1"/>
</dbReference>
<comment type="caution">
    <text evidence="2">The sequence shown here is derived from an EMBL/GenBank/DDBJ whole genome shotgun (WGS) entry which is preliminary data.</text>
</comment>
<dbReference type="GO" id="GO:0016787">
    <property type="term" value="F:hydrolase activity"/>
    <property type="evidence" value="ECO:0007669"/>
    <property type="project" value="UniProtKB-KW"/>
</dbReference>
<dbReference type="InterPro" id="IPR000073">
    <property type="entry name" value="AB_hydrolase_1"/>
</dbReference>
<dbReference type="OrthoDB" id="63962at2"/>
<dbReference type="Pfam" id="PF00561">
    <property type="entry name" value="Abhydrolase_1"/>
    <property type="match status" value="1"/>
</dbReference>
<dbReference type="PANTHER" id="PTHR43798">
    <property type="entry name" value="MONOACYLGLYCEROL LIPASE"/>
    <property type="match status" value="1"/>
</dbReference>
<evidence type="ECO:0000313" key="2">
    <source>
        <dbReference type="EMBL" id="KAA6432061.1"/>
    </source>
</evidence>
<keyword evidence="3" id="KW-1185">Reference proteome</keyword>
<evidence type="ECO:0000313" key="3">
    <source>
        <dbReference type="Proteomes" id="UP000323221"/>
    </source>
</evidence>
<proteinExistence type="predicted"/>
<accession>A0A5M8QAJ7</accession>
<dbReference type="Gene3D" id="3.40.50.1820">
    <property type="entry name" value="alpha/beta hydrolase"/>
    <property type="match status" value="1"/>
</dbReference>
<dbReference type="InterPro" id="IPR029058">
    <property type="entry name" value="AB_hydrolase_fold"/>
</dbReference>
<sequence>MERPMTTAATEAPLRLPVAGGELVATLWRADAAGTPVVAVHGITANHRSFSPLAVRVDGPLLAVDLRGRGGSRALPGPFGLEQHAEDVAAAMTAAGIERAIVVGHSMGAYVAVRLAAAHPERVASLVLVDGGLPLRPAPAGEERSPEEVLGPAIDRLRMTFPSRDAYRDFWREHPAFGPYWSAAIEEYVDYDLVPVDAHAEVDAGLRPSANPDAVVANLVELDGRGGYAEALESLEVPAVLLRSPRGLFDEAPGLYDDEWLATWRSRLPELEVRDIPGTNHYTILLGAGVDAVADAVAEAARAAGAPAQQGEGR</sequence>
<reference evidence="2 3" key="1">
    <citation type="submission" date="2019-08" db="EMBL/GenBank/DDBJ databases">
        <title>Agrococcus lahaulensis sp. nov., isolated from a cold desert of the Indian Himalayas.</title>
        <authorList>
            <person name="Qu J.H."/>
        </authorList>
    </citation>
    <scope>NUCLEOTIDE SEQUENCE [LARGE SCALE GENOMIC DNA]</scope>
    <source>
        <strain evidence="2 3">NS18</strain>
    </source>
</reference>